<dbReference type="EMBL" id="JARKNE010000009">
    <property type="protein sequence ID" value="KAK5803706.1"/>
    <property type="molecule type" value="Genomic_DNA"/>
</dbReference>
<feature type="domain" description="AB hydrolase-1" evidence="3">
    <location>
        <begin position="25"/>
        <end position="134"/>
    </location>
</feature>
<accession>A0ABR0NTD3</accession>
<reference evidence="4 5" key="1">
    <citation type="submission" date="2023-03" db="EMBL/GenBank/DDBJ databases">
        <title>WGS of Gossypium arboreum.</title>
        <authorList>
            <person name="Yu D."/>
        </authorList>
    </citation>
    <scope>NUCLEOTIDE SEQUENCE [LARGE SCALE GENOMIC DNA]</scope>
    <source>
        <tissue evidence="4">Leaf</tissue>
    </source>
</reference>
<proteinExistence type="inferred from homology"/>
<dbReference type="InterPro" id="IPR029058">
    <property type="entry name" value="AB_hydrolase_fold"/>
</dbReference>
<organism evidence="4 5">
    <name type="scientific">Gossypium arboreum</name>
    <name type="common">Tree cotton</name>
    <name type="synonym">Gossypium nanking</name>
    <dbReference type="NCBI Taxonomy" id="29729"/>
    <lineage>
        <taxon>Eukaryota</taxon>
        <taxon>Viridiplantae</taxon>
        <taxon>Streptophyta</taxon>
        <taxon>Embryophyta</taxon>
        <taxon>Tracheophyta</taxon>
        <taxon>Spermatophyta</taxon>
        <taxon>Magnoliopsida</taxon>
        <taxon>eudicotyledons</taxon>
        <taxon>Gunneridae</taxon>
        <taxon>Pentapetalae</taxon>
        <taxon>rosids</taxon>
        <taxon>malvids</taxon>
        <taxon>Malvales</taxon>
        <taxon>Malvaceae</taxon>
        <taxon>Malvoideae</taxon>
        <taxon>Gossypium</taxon>
    </lineage>
</organism>
<evidence type="ECO:0000259" key="3">
    <source>
        <dbReference type="Pfam" id="PF00561"/>
    </source>
</evidence>
<dbReference type="Pfam" id="PF00561">
    <property type="entry name" value="Abhydrolase_1"/>
    <property type="match status" value="1"/>
</dbReference>
<comment type="caution">
    <text evidence="4">The sequence shown here is derived from an EMBL/GenBank/DDBJ whole genome shotgun (WGS) entry which is preliminary data.</text>
</comment>
<name>A0ABR0NTD3_GOSAR</name>
<protein>
    <recommendedName>
        <fullName evidence="3">AB hydrolase-1 domain-containing protein</fullName>
    </recommendedName>
</protein>
<dbReference type="PANTHER" id="PTHR43329">
    <property type="entry name" value="EPOXIDE HYDROLASE"/>
    <property type="match status" value="1"/>
</dbReference>
<dbReference type="Proteomes" id="UP001358586">
    <property type="component" value="Chromosome 9"/>
</dbReference>
<dbReference type="InterPro" id="IPR000073">
    <property type="entry name" value="AB_hydrolase_1"/>
</dbReference>
<sequence>MEGVEHRIVKVNGINMHVAEKGQGPVILFVHGFPELWYSWRHQIAALSSKGYRAVAPDLRGYGDTDAPDSVTCYTCFHIVGDLVELLNTIAPDEQVFVVGHDWGAIIAWYLCLFRPDKVKAVFTLSVPFTPRNPQMKPTDGWRAVYGNDYYICRFQEYGEVEAEFAEMGTETVMKSLLTYKVPDPLMLPKGKPFGHSVNTPITLPSWLSEEEVNYYVTKFNKSGFTGVINYYRNFDRYLILFPTLNIPVIGTFYLLSHDLTLHVCVCARRNWELMAPWGGCEVKVAAKFVVGDVDLVYYMPGMKEYIHNGGFKKEVPMLEEVVVMEGVGHFIHMEKPDEINNLIYDFFHQFD</sequence>
<dbReference type="SUPFAM" id="SSF53474">
    <property type="entry name" value="alpha/beta-Hydrolases"/>
    <property type="match status" value="1"/>
</dbReference>
<evidence type="ECO:0000313" key="4">
    <source>
        <dbReference type="EMBL" id="KAK5803706.1"/>
    </source>
</evidence>
<evidence type="ECO:0000313" key="5">
    <source>
        <dbReference type="Proteomes" id="UP001358586"/>
    </source>
</evidence>
<dbReference type="Gene3D" id="3.40.50.1820">
    <property type="entry name" value="alpha/beta hydrolase"/>
    <property type="match status" value="1"/>
</dbReference>
<keyword evidence="1" id="KW-0378">Hydrolase</keyword>
<evidence type="ECO:0000256" key="2">
    <source>
        <dbReference type="ARBA" id="ARBA00038334"/>
    </source>
</evidence>
<dbReference type="InterPro" id="IPR000639">
    <property type="entry name" value="Epox_hydrolase-like"/>
</dbReference>
<comment type="similarity">
    <text evidence="2">Belongs to the AB hydrolase superfamily. Epoxide hydrolase family.</text>
</comment>
<dbReference type="PRINTS" id="PR00412">
    <property type="entry name" value="EPOXHYDRLASE"/>
</dbReference>
<keyword evidence="5" id="KW-1185">Reference proteome</keyword>
<gene>
    <name evidence="4" type="ORF">PVK06_031355</name>
</gene>
<evidence type="ECO:0000256" key="1">
    <source>
        <dbReference type="ARBA" id="ARBA00022801"/>
    </source>
</evidence>